<evidence type="ECO:0000313" key="1">
    <source>
        <dbReference type="EMBL" id="GET31527.1"/>
    </source>
</evidence>
<dbReference type="Proteomes" id="UP000391834">
    <property type="component" value="Unassembled WGS sequence"/>
</dbReference>
<comment type="caution">
    <text evidence="1">The sequence shown here is derived from an EMBL/GenBank/DDBJ whole genome shotgun (WGS) entry which is preliminary data.</text>
</comment>
<protein>
    <recommendedName>
        <fullName evidence="3">PsbP C-terminal domain-containing protein</fullName>
    </recommendedName>
</protein>
<dbReference type="RefSeq" id="WP_025866113.1">
    <property type="nucleotide sequence ID" value="NZ_BLAX01000001.1"/>
</dbReference>
<name>A0A5M4AVS2_9BACT</name>
<accession>A0A5M4AVS2</accession>
<keyword evidence="2" id="KW-1185">Reference proteome</keyword>
<sequence length="211" mass="24679">MKLKIKGFFGLIIIVLLTSCQNGNQSTNEKYSIGTLTDSIYTNDYFSINLTIPNDWYVYPREYYDAFSEKGKDYNQTKETVEESDNVLLNLLMFSDKSIADSTFARQTIILNAEKPANKNEYSSELDYLKRTKQEMIRYQLPMKFSSGFDTIVISGKNYISFHTEFQTEKGIIYQDYMTRKEKDFYLNIALTYPDSTKRKDLIDLLSEKIK</sequence>
<organism evidence="1 2">
    <name type="scientific">Prolixibacter bellariivorans</name>
    <dbReference type="NCBI Taxonomy" id="314319"/>
    <lineage>
        <taxon>Bacteria</taxon>
        <taxon>Pseudomonadati</taxon>
        <taxon>Bacteroidota</taxon>
        <taxon>Bacteroidia</taxon>
        <taxon>Marinilabiliales</taxon>
        <taxon>Prolixibacteraceae</taxon>
        <taxon>Prolixibacter</taxon>
    </lineage>
</organism>
<dbReference type="PROSITE" id="PS51257">
    <property type="entry name" value="PROKAR_LIPOPROTEIN"/>
    <property type="match status" value="1"/>
</dbReference>
<gene>
    <name evidence="1" type="ORF">PbJCM13498_03900</name>
</gene>
<evidence type="ECO:0008006" key="3">
    <source>
        <dbReference type="Google" id="ProtNLM"/>
    </source>
</evidence>
<evidence type="ECO:0000313" key="2">
    <source>
        <dbReference type="Proteomes" id="UP000391834"/>
    </source>
</evidence>
<reference evidence="1 2" key="1">
    <citation type="submission" date="2019-10" db="EMBL/GenBank/DDBJ databases">
        <title>Prolixibacter strains distinguished by the presence of nitrate reductase genes were adept at nitrate-dependent anaerobic corrosion of metallic iron and carbon steel.</title>
        <authorList>
            <person name="Iino T."/>
            <person name="Shono N."/>
            <person name="Ito K."/>
            <person name="Nakamura R."/>
            <person name="Sueoka K."/>
            <person name="Harayama S."/>
            <person name="Ohkuma M."/>
        </authorList>
    </citation>
    <scope>NUCLEOTIDE SEQUENCE [LARGE SCALE GENOMIC DNA]</scope>
    <source>
        <strain evidence="1 2">JCM 13498</strain>
    </source>
</reference>
<proteinExistence type="predicted"/>
<dbReference type="AlphaFoldDB" id="A0A5M4AVS2"/>
<dbReference type="EMBL" id="BLAX01000001">
    <property type="protein sequence ID" value="GET31527.1"/>
    <property type="molecule type" value="Genomic_DNA"/>
</dbReference>